<protein>
    <submittedName>
        <fullName evidence="4">HTH-type transcriptional regulator RutR</fullName>
    </submittedName>
</protein>
<dbReference type="OrthoDB" id="9806334at2"/>
<keyword evidence="3" id="KW-0804">Transcription</keyword>
<evidence type="ECO:0000256" key="1">
    <source>
        <dbReference type="ARBA" id="ARBA00023015"/>
    </source>
</evidence>
<evidence type="ECO:0000313" key="4">
    <source>
        <dbReference type="EMBL" id="ASO20499.1"/>
    </source>
</evidence>
<evidence type="ECO:0000256" key="3">
    <source>
        <dbReference type="ARBA" id="ARBA00023163"/>
    </source>
</evidence>
<reference evidence="4 5" key="1">
    <citation type="submission" date="2017-07" db="EMBL/GenBank/DDBJ databases">
        <title>Complete genome sequence of Actinoalloteichus hoggarensis DSM 45943, type strain of Actinoalloteichus hoggarensis.</title>
        <authorList>
            <person name="Ruckert C."/>
            <person name="Nouioui I."/>
            <person name="Willmese J."/>
            <person name="van Wezel G."/>
            <person name="Klenk H.-P."/>
            <person name="Kalinowski J."/>
            <person name="Zotchev S.B."/>
        </authorList>
    </citation>
    <scope>NUCLEOTIDE SEQUENCE [LARGE SCALE GENOMIC DNA]</scope>
    <source>
        <strain evidence="4 5">DSM 45943</strain>
    </source>
</reference>
<dbReference type="InterPro" id="IPR050109">
    <property type="entry name" value="HTH-type_TetR-like_transc_reg"/>
</dbReference>
<dbReference type="GO" id="GO:0003700">
    <property type="term" value="F:DNA-binding transcription factor activity"/>
    <property type="evidence" value="ECO:0007669"/>
    <property type="project" value="TreeGrafter"/>
</dbReference>
<accession>A0A221W4I3</accession>
<keyword evidence="1" id="KW-0805">Transcription regulation</keyword>
<keyword evidence="2" id="KW-0238">DNA-binding</keyword>
<evidence type="ECO:0000256" key="2">
    <source>
        <dbReference type="ARBA" id="ARBA00023125"/>
    </source>
</evidence>
<dbReference type="RefSeq" id="WP_093941811.1">
    <property type="nucleotide sequence ID" value="NZ_CP022521.1"/>
</dbReference>
<dbReference type="EMBL" id="CP022521">
    <property type="protein sequence ID" value="ASO20499.1"/>
    <property type="molecule type" value="Genomic_DNA"/>
</dbReference>
<dbReference type="InterPro" id="IPR041479">
    <property type="entry name" value="TetR_CgmR_C"/>
</dbReference>
<dbReference type="Proteomes" id="UP000204221">
    <property type="component" value="Chromosome"/>
</dbReference>
<dbReference type="SUPFAM" id="SSF48498">
    <property type="entry name" value="Tetracyclin repressor-like, C-terminal domain"/>
    <property type="match status" value="1"/>
</dbReference>
<dbReference type="AlphaFoldDB" id="A0A221W4I3"/>
<keyword evidence="5" id="KW-1185">Reference proteome</keyword>
<dbReference type="GO" id="GO:0000976">
    <property type="term" value="F:transcription cis-regulatory region binding"/>
    <property type="evidence" value="ECO:0007669"/>
    <property type="project" value="TreeGrafter"/>
</dbReference>
<dbReference type="InterPro" id="IPR001647">
    <property type="entry name" value="HTH_TetR"/>
</dbReference>
<dbReference type="PROSITE" id="PS50977">
    <property type="entry name" value="HTH_TETR_2"/>
    <property type="match status" value="1"/>
</dbReference>
<dbReference type="PRINTS" id="PR00455">
    <property type="entry name" value="HTHTETR"/>
</dbReference>
<dbReference type="SUPFAM" id="SSF46689">
    <property type="entry name" value="Homeodomain-like"/>
    <property type="match status" value="1"/>
</dbReference>
<dbReference type="Pfam" id="PF17937">
    <property type="entry name" value="TetR_C_28"/>
    <property type="match status" value="1"/>
</dbReference>
<sequence>MRPSARTAILDAAIRVTERAGITGLTMDAAAEEAGVTKGGLLYHFRTRDDLLLAIQRRLVDQWEARLLAELGMPQDEATPRQRAAAYARLNLSDQMSSTAELAFMVEAANHPALAEVWNDLARRWVPAPTSVEPATLDLFIARLASDGLWFLEATKAVPLTPAVRDALTRRIAALTAPPGLQA</sequence>
<dbReference type="Pfam" id="PF00440">
    <property type="entry name" value="TetR_N"/>
    <property type="match status" value="1"/>
</dbReference>
<dbReference type="PANTHER" id="PTHR30055">
    <property type="entry name" value="HTH-TYPE TRANSCRIPTIONAL REGULATOR RUTR"/>
    <property type="match status" value="1"/>
</dbReference>
<proteinExistence type="predicted"/>
<dbReference type="Gene3D" id="1.10.357.10">
    <property type="entry name" value="Tetracycline Repressor, domain 2"/>
    <property type="match status" value="1"/>
</dbReference>
<dbReference type="InterPro" id="IPR009057">
    <property type="entry name" value="Homeodomain-like_sf"/>
</dbReference>
<name>A0A221W4I3_9PSEU</name>
<dbReference type="PANTHER" id="PTHR30055:SF234">
    <property type="entry name" value="HTH-TYPE TRANSCRIPTIONAL REGULATOR BETI"/>
    <property type="match status" value="1"/>
</dbReference>
<dbReference type="InterPro" id="IPR036271">
    <property type="entry name" value="Tet_transcr_reg_TetR-rel_C_sf"/>
</dbReference>
<evidence type="ECO:0000313" key="5">
    <source>
        <dbReference type="Proteomes" id="UP000204221"/>
    </source>
</evidence>
<gene>
    <name evidence="4" type="primary">rutR</name>
    <name evidence="4" type="ORF">AHOG_14285</name>
</gene>
<organism evidence="4 5">
    <name type="scientific">Actinoalloteichus hoggarensis</name>
    <dbReference type="NCBI Taxonomy" id="1470176"/>
    <lineage>
        <taxon>Bacteria</taxon>
        <taxon>Bacillati</taxon>
        <taxon>Actinomycetota</taxon>
        <taxon>Actinomycetes</taxon>
        <taxon>Pseudonocardiales</taxon>
        <taxon>Pseudonocardiaceae</taxon>
        <taxon>Actinoalloteichus</taxon>
    </lineage>
</organism>
<dbReference type="KEGG" id="ahg:AHOG_14285"/>